<keyword evidence="5 10" id="KW-0808">Transferase</keyword>
<dbReference type="PANTHER" id="PTHR10050:SF46">
    <property type="entry name" value="PROTEIN O-MANNOSYL-TRANSFERASE 2"/>
    <property type="match status" value="1"/>
</dbReference>
<evidence type="ECO:0000256" key="8">
    <source>
        <dbReference type="ARBA" id="ARBA00023136"/>
    </source>
</evidence>
<evidence type="ECO:0000256" key="4">
    <source>
        <dbReference type="ARBA" id="ARBA00022676"/>
    </source>
</evidence>
<dbReference type="Pfam" id="PF02366">
    <property type="entry name" value="PMT"/>
    <property type="match status" value="1"/>
</dbReference>
<keyword evidence="10" id="KW-1003">Cell membrane</keyword>
<dbReference type="STRING" id="1173027.Mic7113_5576"/>
<evidence type="ECO:0000256" key="5">
    <source>
        <dbReference type="ARBA" id="ARBA00022679"/>
    </source>
</evidence>
<evidence type="ECO:0000256" key="6">
    <source>
        <dbReference type="ARBA" id="ARBA00022692"/>
    </source>
</evidence>
<dbReference type="HOGENOM" id="CLU_038359_0_0_3"/>
<evidence type="ECO:0000256" key="2">
    <source>
        <dbReference type="ARBA" id="ARBA00004922"/>
    </source>
</evidence>
<accession>K9WM00</accession>
<evidence type="ECO:0000256" key="1">
    <source>
        <dbReference type="ARBA" id="ARBA00004127"/>
    </source>
</evidence>
<evidence type="ECO:0000313" key="13">
    <source>
        <dbReference type="EMBL" id="AFZ21208.1"/>
    </source>
</evidence>
<evidence type="ECO:0000256" key="10">
    <source>
        <dbReference type="RuleBase" id="RU367007"/>
    </source>
</evidence>
<dbReference type="KEGG" id="mic:Mic7113_5576"/>
<dbReference type="PATRIC" id="fig|1173027.3.peg.6176"/>
<feature type="transmembrane region" description="Helical" evidence="10">
    <location>
        <begin position="134"/>
        <end position="151"/>
    </location>
</feature>
<organism evidence="13 14">
    <name type="scientific">Allocoleopsis franciscana PCC 7113</name>
    <dbReference type="NCBI Taxonomy" id="1173027"/>
    <lineage>
        <taxon>Bacteria</taxon>
        <taxon>Bacillati</taxon>
        <taxon>Cyanobacteriota</taxon>
        <taxon>Cyanophyceae</taxon>
        <taxon>Coleofasciculales</taxon>
        <taxon>Coleofasciculaceae</taxon>
        <taxon>Allocoleopsis</taxon>
        <taxon>Allocoleopsis franciscana</taxon>
    </lineage>
</organism>
<dbReference type="InterPro" id="IPR003342">
    <property type="entry name" value="ArnT-like_N"/>
</dbReference>
<dbReference type="InterPro" id="IPR032421">
    <property type="entry name" value="PMT_4TMC"/>
</dbReference>
<keyword evidence="4 10" id="KW-0328">Glycosyltransferase</keyword>
<dbReference type="AlphaFoldDB" id="K9WM00"/>
<sequence length="512" mass="58709">MTDMDMTLPTRPSRKSVPWFWMGMALVFLLSLSLRFWGLSQPNILVFDEVYFAKFANNYLTHTDFFDTHPPLSKYLIAIGIWLGGHFPVGKDTVNNLTGTQLTTFSYRWLNALTGSFIPLVVGGIAYQLSHRRSYGFIASLFVAVDGLFLVESRYALNNIYLVLFGLLAQWCLLVALENQQKRRGLWLALSGICFGASASVKWNGLWFLLGIYLILITTWAMRSLPFFRSIAAELFPKKSSSNSELGTLKTTSTPLQNLGQLNLKKIFLNLGIIPGLVYSLVWIPHLLLYPKPGFWEMQQKLLSYHQNVGNGPQEHPYCSAWYTWPLMIRPMGYYFQKVDETPSPSSPLFFPSKPSPPKIIYYDVHGMGNPVLWWLSAIAILVVLSLLVFTIRTWVTASDITVNQTMPGLQRAEFWIVLYLILNYIANLLPWVRVTRCTFIYHYMGASIFAFLALAWIVDRCLRGYDLFLRMVGVTIVFLILISFVFWLPVFLGFPLSPEAFYSRMWFPSWI</sequence>
<comment type="function">
    <text evidence="10">Protein O-mannosyltransferase that catalyzes the transfer of a single mannose residue from a polyprenol phospho-mannosyl lipidic donor to the hydroxyl group of selected serine and threonine residues in acceptor proteins.</text>
</comment>
<feature type="transmembrane region" description="Helical" evidence="10">
    <location>
        <begin position="207"/>
        <end position="228"/>
    </location>
</feature>
<proteinExistence type="inferred from homology"/>
<feature type="transmembrane region" description="Helical" evidence="10">
    <location>
        <begin position="267"/>
        <end position="288"/>
    </location>
</feature>
<evidence type="ECO:0000256" key="9">
    <source>
        <dbReference type="ARBA" id="ARBA00093617"/>
    </source>
</evidence>
<dbReference type="PANTHER" id="PTHR10050">
    <property type="entry name" value="DOLICHYL-PHOSPHATE-MANNOSE--PROTEIN MANNOSYLTRANSFERASE"/>
    <property type="match status" value="1"/>
</dbReference>
<keyword evidence="14" id="KW-1185">Reference proteome</keyword>
<comment type="similarity">
    <text evidence="3 10">Belongs to the glycosyltransferase 39 family.</text>
</comment>
<feature type="transmembrane region" description="Helical" evidence="10">
    <location>
        <begin position="157"/>
        <end position="177"/>
    </location>
</feature>
<keyword evidence="6 10" id="KW-0812">Transmembrane</keyword>
<keyword evidence="8 10" id="KW-0472">Membrane</keyword>
<feature type="domain" description="Protein O-mannosyl-transferase C-terminal four TM" evidence="12">
    <location>
        <begin position="294"/>
        <end position="511"/>
    </location>
</feature>
<dbReference type="InterPro" id="IPR027005">
    <property type="entry name" value="PMT-like"/>
</dbReference>
<dbReference type="UniPathway" id="UPA00378"/>
<dbReference type="EMBL" id="CP003630">
    <property type="protein sequence ID" value="AFZ21208.1"/>
    <property type="molecule type" value="Genomic_DNA"/>
</dbReference>
<feature type="transmembrane region" description="Helical" evidence="10">
    <location>
        <begin position="372"/>
        <end position="392"/>
    </location>
</feature>
<dbReference type="eggNOG" id="COG1928">
    <property type="taxonomic scope" value="Bacteria"/>
</dbReference>
<comment type="pathway">
    <text evidence="2 10">Protein modification; protein glycosylation.</text>
</comment>
<evidence type="ECO:0000313" key="14">
    <source>
        <dbReference type="Proteomes" id="UP000010471"/>
    </source>
</evidence>
<keyword evidence="7 10" id="KW-1133">Transmembrane helix</keyword>
<feature type="transmembrane region" description="Helical" evidence="10">
    <location>
        <begin position="468"/>
        <end position="489"/>
    </location>
</feature>
<feature type="domain" description="ArnT-like N-terminal" evidence="11">
    <location>
        <begin position="26"/>
        <end position="222"/>
    </location>
</feature>
<dbReference type="EC" id="2.4.1.-" evidence="10"/>
<protein>
    <recommendedName>
        <fullName evidence="9 10">Polyprenol-phosphate-mannose--protein mannosyltransferase</fullName>
        <ecNumber evidence="10">2.4.1.-</ecNumber>
    </recommendedName>
</protein>
<reference evidence="13 14" key="1">
    <citation type="submission" date="2012-06" db="EMBL/GenBank/DDBJ databases">
        <title>Finished chromosome of genome of Microcoleus sp. PCC 7113.</title>
        <authorList>
            <consortium name="US DOE Joint Genome Institute"/>
            <person name="Gugger M."/>
            <person name="Coursin T."/>
            <person name="Rippka R."/>
            <person name="Tandeau De Marsac N."/>
            <person name="Huntemann M."/>
            <person name="Wei C.-L."/>
            <person name="Han J."/>
            <person name="Detter J.C."/>
            <person name="Han C."/>
            <person name="Tapia R."/>
            <person name="Chen A."/>
            <person name="Kyrpides N."/>
            <person name="Mavromatis K."/>
            <person name="Markowitz V."/>
            <person name="Szeto E."/>
            <person name="Ivanova N."/>
            <person name="Pagani I."/>
            <person name="Pati A."/>
            <person name="Goodwin L."/>
            <person name="Nordberg H.P."/>
            <person name="Cantor M.N."/>
            <person name="Hua S.X."/>
            <person name="Woyke T."/>
            <person name="Kerfeld C.A."/>
        </authorList>
    </citation>
    <scope>NUCLEOTIDE SEQUENCE [LARGE SCALE GENOMIC DNA]</scope>
    <source>
        <strain evidence="13 14">PCC 7113</strain>
    </source>
</reference>
<name>K9WM00_9CYAN</name>
<dbReference type="Pfam" id="PF16192">
    <property type="entry name" value="PMT_4TMC"/>
    <property type="match status" value="1"/>
</dbReference>
<evidence type="ECO:0000259" key="11">
    <source>
        <dbReference type="Pfam" id="PF02366"/>
    </source>
</evidence>
<feature type="transmembrane region" description="Helical" evidence="10">
    <location>
        <begin position="413"/>
        <end position="434"/>
    </location>
</feature>
<dbReference type="GO" id="GO:0005886">
    <property type="term" value="C:plasma membrane"/>
    <property type="evidence" value="ECO:0007669"/>
    <property type="project" value="UniProtKB-SubCell"/>
</dbReference>
<dbReference type="Proteomes" id="UP000010471">
    <property type="component" value="Chromosome"/>
</dbReference>
<dbReference type="GO" id="GO:0012505">
    <property type="term" value="C:endomembrane system"/>
    <property type="evidence" value="ECO:0007669"/>
    <property type="project" value="UniProtKB-SubCell"/>
</dbReference>
<evidence type="ECO:0000256" key="7">
    <source>
        <dbReference type="ARBA" id="ARBA00022989"/>
    </source>
</evidence>
<feature type="transmembrane region" description="Helical" evidence="10">
    <location>
        <begin position="20"/>
        <end position="37"/>
    </location>
</feature>
<evidence type="ECO:0000256" key="3">
    <source>
        <dbReference type="ARBA" id="ARBA00007222"/>
    </source>
</evidence>
<feature type="transmembrane region" description="Helical" evidence="10">
    <location>
        <begin position="184"/>
        <end position="201"/>
    </location>
</feature>
<feature type="transmembrane region" description="Helical" evidence="10">
    <location>
        <begin position="440"/>
        <end position="459"/>
    </location>
</feature>
<comment type="subcellular location">
    <subcellularLocation>
        <location evidence="10">Cell membrane</location>
    </subcellularLocation>
    <subcellularLocation>
        <location evidence="1">Endomembrane system</location>
        <topology evidence="1">Multi-pass membrane protein</topology>
    </subcellularLocation>
</comment>
<gene>
    <name evidence="13" type="ORF">Mic7113_5576</name>
</gene>
<dbReference type="RefSeq" id="WP_015185341.1">
    <property type="nucleotide sequence ID" value="NC_019738.1"/>
</dbReference>
<feature type="transmembrane region" description="Helical" evidence="10">
    <location>
        <begin position="109"/>
        <end position="127"/>
    </location>
</feature>
<evidence type="ECO:0000259" key="12">
    <source>
        <dbReference type="Pfam" id="PF16192"/>
    </source>
</evidence>
<dbReference type="GO" id="GO:0004169">
    <property type="term" value="F:dolichyl-phosphate-mannose-protein mannosyltransferase activity"/>
    <property type="evidence" value="ECO:0007669"/>
    <property type="project" value="UniProtKB-UniRule"/>
</dbReference>